<keyword evidence="2" id="KW-0479">Metal-binding</keyword>
<dbReference type="InterPro" id="IPR036864">
    <property type="entry name" value="Zn2-C6_fun-type_DNA-bd_sf"/>
</dbReference>
<dbReference type="AlphaFoldDB" id="A0A9P6LBN7"/>
<dbReference type="SUPFAM" id="SSF57701">
    <property type="entry name" value="Zn2/Cys6 DNA-binding domain"/>
    <property type="match status" value="2"/>
</dbReference>
<dbReference type="PROSITE" id="PS50048">
    <property type="entry name" value="ZN2_CY6_FUNGAL_2"/>
    <property type="match status" value="2"/>
</dbReference>
<comment type="caution">
    <text evidence="8">The sequence shown here is derived from an EMBL/GenBank/DDBJ whole genome shotgun (WGS) entry which is preliminary data.</text>
</comment>
<dbReference type="GO" id="GO:0008270">
    <property type="term" value="F:zinc ion binding"/>
    <property type="evidence" value="ECO:0007669"/>
    <property type="project" value="InterPro"/>
</dbReference>
<evidence type="ECO:0000256" key="2">
    <source>
        <dbReference type="ARBA" id="ARBA00022723"/>
    </source>
</evidence>
<feature type="compositionally biased region" description="Polar residues" evidence="6">
    <location>
        <begin position="94"/>
        <end position="104"/>
    </location>
</feature>
<dbReference type="PANTHER" id="PTHR47338:SF29">
    <property type="entry name" value="ZN(2)-C6 FUNGAL-TYPE DOMAIN-CONTAINING PROTEIN"/>
    <property type="match status" value="1"/>
</dbReference>
<keyword evidence="4" id="KW-0804">Transcription</keyword>
<dbReference type="GO" id="GO:0000981">
    <property type="term" value="F:DNA-binding transcription factor activity, RNA polymerase II-specific"/>
    <property type="evidence" value="ECO:0007669"/>
    <property type="project" value="InterPro"/>
</dbReference>
<accession>A0A9P6LBN7</accession>
<keyword evidence="9" id="KW-1185">Reference proteome</keyword>
<feature type="region of interest" description="Disordered" evidence="6">
    <location>
        <begin position="94"/>
        <end position="166"/>
    </location>
</feature>
<evidence type="ECO:0000256" key="1">
    <source>
        <dbReference type="ARBA" id="ARBA00004123"/>
    </source>
</evidence>
<reference evidence="8" key="1">
    <citation type="journal article" date="2020" name="Nat. Commun.">
        <title>Large-scale genome sequencing of mycorrhizal fungi provides insights into the early evolution of symbiotic traits.</title>
        <authorList>
            <person name="Miyauchi S."/>
            <person name="Kiss E."/>
            <person name="Kuo A."/>
            <person name="Drula E."/>
            <person name="Kohler A."/>
            <person name="Sanchez-Garcia M."/>
            <person name="Morin E."/>
            <person name="Andreopoulos B."/>
            <person name="Barry K.W."/>
            <person name="Bonito G."/>
            <person name="Buee M."/>
            <person name="Carver A."/>
            <person name="Chen C."/>
            <person name="Cichocki N."/>
            <person name="Clum A."/>
            <person name="Culley D."/>
            <person name="Crous P.W."/>
            <person name="Fauchery L."/>
            <person name="Girlanda M."/>
            <person name="Hayes R.D."/>
            <person name="Keri Z."/>
            <person name="LaButti K."/>
            <person name="Lipzen A."/>
            <person name="Lombard V."/>
            <person name="Magnuson J."/>
            <person name="Maillard F."/>
            <person name="Murat C."/>
            <person name="Nolan M."/>
            <person name="Ohm R.A."/>
            <person name="Pangilinan J."/>
            <person name="Pereira M.F."/>
            <person name="Perotto S."/>
            <person name="Peter M."/>
            <person name="Pfister S."/>
            <person name="Riley R."/>
            <person name="Sitrit Y."/>
            <person name="Stielow J.B."/>
            <person name="Szollosi G."/>
            <person name="Zifcakova L."/>
            <person name="Stursova M."/>
            <person name="Spatafora J.W."/>
            <person name="Tedersoo L."/>
            <person name="Vaario L.M."/>
            <person name="Yamada A."/>
            <person name="Yan M."/>
            <person name="Wang P."/>
            <person name="Xu J."/>
            <person name="Bruns T."/>
            <person name="Baldrian P."/>
            <person name="Vilgalys R."/>
            <person name="Dunand C."/>
            <person name="Henrissat B."/>
            <person name="Grigoriev I.V."/>
            <person name="Hibbett D."/>
            <person name="Nagy L.G."/>
            <person name="Martin F.M."/>
        </authorList>
    </citation>
    <scope>NUCLEOTIDE SEQUENCE</scope>
    <source>
        <strain evidence="8">UH-Tt-Lm1</strain>
    </source>
</reference>
<evidence type="ECO:0000256" key="4">
    <source>
        <dbReference type="ARBA" id="ARBA00023163"/>
    </source>
</evidence>
<gene>
    <name evidence="8" type="ORF">BJ322DRAFT_5254</name>
</gene>
<protein>
    <recommendedName>
        <fullName evidence="7">Zn(2)-C6 fungal-type domain-containing protein</fullName>
    </recommendedName>
</protein>
<keyword evidence="5" id="KW-0539">Nucleus</keyword>
<dbReference type="GO" id="GO:0005634">
    <property type="term" value="C:nucleus"/>
    <property type="evidence" value="ECO:0007669"/>
    <property type="project" value="UniProtKB-SubCell"/>
</dbReference>
<feature type="compositionally biased region" description="Low complexity" evidence="6">
    <location>
        <begin position="111"/>
        <end position="127"/>
    </location>
</feature>
<organism evidence="8 9">
    <name type="scientific">Thelephora terrestris</name>
    <dbReference type="NCBI Taxonomy" id="56493"/>
    <lineage>
        <taxon>Eukaryota</taxon>
        <taxon>Fungi</taxon>
        <taxon>Dikarya</taxon>
        <taxon>Basidiomycota</taxon>
        <taxon>Agaricomycotina</taxon>
        <taxon>Agaricomycetes</taxon>
        <taxon>Thelephorales</taxon>
        <taxon>Thelephoraceae</taxon>
        <taxon>Thelephora</taxon>
    </lineage>
</organism>
<feature type="domain" description="Zn(2)-C6 fungal-type" evidence="7">
    <location>
        <begin position="56"/>
        <end position="87"/>
    </location>
</feature>
<dbReference type="OrthoDB" id="2017365at2759"/>
<evidence type="ECO:0000256" key="6">
    <source>
        <dbReference type="SAM" id="MobiDB-lite"/>
    </source>
</evidence>
<dbReference type="EMBL" id="WIUZ02000001">
    <property type="protein sequence ID" value="KAF9791969.1"/>
    <property type="molecule type" value="Genomic_DNA"/>
</dbReference>
<dbReference type="SMART" id="SM00066">
    <property type="entry name" value="GAL4"/>
    <property type="match status" value="2"/>
</dbReference>
<comment type="subcellular location">
    <subcellularLocation>
        <location evidence="1">Nucleus</location>
    </subcellularLocation>
</comment>
<keyword evidence="3" id="KW-0805">Transcription regulation</keyword>
<dbReference type="InterPro" id="IPR001138">
    <property type="entry name" value="Zn2Cys6_DnaBD"/>
</dbReference>
<dbReference type="Proteomes" id="UP000736335">
    <property type="component" value="Unassembled WGS sequence"/>
</dbReference>
<dbReference type="PROSITE" id="PS00463">
    <property type="entry name" value="ZN2_CY6_FUNGAL_1"/>
    <property type="match status" value="2"/>
</dbReference>
<dbReference type="Gene3D" id="4.10.240.10">
    <property type="entry name" value="Zn(2)-C6 fungal-type DNA-binding domain"/>
    <property type="match status" value="2"/>
</dbReference>
<dbReference type="InterPro" id="IPR050815">
    <property type="entry name" value="TF_fung"/>
</dbReference>
<dbReference type="CDD" id="cd00067">
    <property type="entry name" value="GAL4"/>
    <property type="match status" value="2"/>
</dbReference>
<proteinExistence type="predicted"/>
<reference evidence="8" key="2">
    <citation type="submission" date="2020-11" db="EMBL/GenBank/DDBJ databases">
        <authorList>
            <consortium name="DOE Joint Genome Institute"/>
            <person name="Kuo A."/>
            <person name="Miyauchi S."/>
            <person name="Kiss E."/>
            <person name="Drula E."/>
            <person name="Kohler A."/>
            <person name="Sanchez-Garcia M."/>
            <person name="Andreopoulos B."/>
            <person name="Barry K.W."/>
            <person name="Bonito G."/>
            <person name="Buee M."/>
            <person name="Carver A."/>
            <person name="Chen C."/>
            <person name="Cichocki N."/>
            <person name="Clum A."/>
            <person name="Culley D."/>
            <person name="Crous P.W."/>
            <person name="Fauchery L."/>
            <person name="Girlanda M."/>
            <person name="Hayes R."/>
            <person name="Keri Z."/>
            <person name="Labutti K."/>
            <person name="Lipzen A."/>
            <person name="Lombard V."/>
            <person name="Magnuson J."/>
            <person name="Maillard F."/>
            <person name="Morin E."/>
            <person name="Murat C."/>
            <person name="Nolan M."/>
            <person name="Ohm R."/>
            <person name="Pangilinan J."/>
            <person name="Pereira M."/>
            <person name="Perotto S."/>
            <person name="Peter M."/>
            <person name="Riley R."/>
            <person name="Sitrit Y."/>
            <person name="Stielow B."/>
            <person name="Szollosi G."/>
            <person name="Zifcakova L."/>
            <person name="Stursova M."/>
            <person name="Spatafora J.W."/>
            <person name="Tedersoo L."/>
            <person name="Vaario L.-M."/>
            <person name="Yamada A."/>
            <person name="Yan M."/>
            <person name="Wang P."/>
            <person name="Xu J."/>
            <person name="Bruns T."/>
            <person name="Baldrian P."/>
            <person name="Vilgalys R."/>
            <person name="Henrissat B."/>
            <person name="Grigoriev I.V."/>
            <person name="Hibbett D."/>
            <person name="Nagy L.G."/>
            <person name="Martin F.M."/>
        </authorList>
    </citation>
    <scope>NUCLEOTIDE SEQUENCE</scope>
    <source>
        <strain evidence="8">UH-Tt-Lm1</strain>
    </source>
</reference>
<feature type="domain" description="Zn(2)-C6 fungal-type" evidence="7">
    <location>
        <begin position="8"/>
        <end position="39"/>
    </location>
</feature>
<dbReference type="PANTHER" id="PTHR47338">
    <property type="entry name" value="ZN(II)2CYS6 TRANSCRIPTION FACTOR (EUROFUNG)-RELATED"/>
    <property type="match status" value="1"/>
</dbReference>
<evidence type="ECO:0000256" key="5">
    <source>
        <dbReference type="ARBA" id="ARBA00023242"/>
    </source>
</evidence>
<evidence type="ECO:0000313" key="8">
    <source>
        <dbReference type="EMBL" id="KAF9791969.1"/>
    </source>
</evidence>
<name>A0A9P6LBN7_9AGAM</name>
<evidence type="ECO:0000259" key="7">
    <source>
        <dbReference type="PROSITE" id="PS50048"/>
    </source>
</evidence>
<dbReference type="Pfam" id="PF00172">
    <property type="entry name" value="Zn_clus"/>
    <property type="match status" value="2"/>
</dbReference>
<sequence length="605" mass="67515">MPTKSRVACLACRHQKVKCVPATPRCARCAALDIADCHYVPVKKRGAGSTLRMGEACVTCRQKKRKCDAKKPCATCVRGDVGAACAYERSRSSADVSPKHSSSPPREVFLFPLPNSSESGSSNFPSPDTSEQLSMPPLKQLEWKPSSDTSVASEAPGATERPPRPTAPFFTVLPSVHFQSIPRPLQLPLSIIPPECMQVSSVALDDLDMTFRIKGLCQLHRLGLYFTRDKQDAILRGDTSDSVVHRNFVDGVQMMGMYLCAPEETPAMVQLQARYAQRGWESLIRLSQTNREREKAQALVRISHSAVILGFSAGAQLYLSKACRIIEKAKLRFLPEYGLPAEFSEQVREEACVLSQAIYLENYYYLTMGGSAPLKTARIEREFRLDLQRVYPCLFEICPLTMRTQSILLVRDAIHALNSPVDQAENASDRQRTCLHLAYALDTWSSDLMQNLQQLIDIEDTCGVWVVWTCCIICLAHLAALCHYMSQTGLVSMNDRHDLTLQRLGNLSLEVRIEKFSRFDLLTGTSWKTALNTIEARLGLQSDPGNGSLGRWKMVIGKAYADFRENLPEFEPDLFVSLVFATDGRSEGSDFPNLLVATERERFGI</sequence>
<evidence type="ECO:0000256" key="3">
    <source>
        <dbReference type="ARBA" id="ARBA00023015"/>
    </source>
</evidence>
<evidence type="ECO:0000313" key="9">
    <source>
        <dbReference type="Proteomes" id="UP000736335"/>
    </source>
</evidence>